<dbReference type="PROSITE" id="PS51257">
    <property type="entry name" value="PROKAR_LIPOPROTEIN"/>
    <property type="match status" value="1"/>
</dbReference>
<dbReference type="Gene3D" id="3.40.190.10">
    <property type="entry name" value="Periplasmic binding protein-like II"/>
    <property type="match status" value="2"/>
</dbReference>
<accession>A0ABP8LAH7</accession>
<feature type="signal peptide" evidence="3">
    <location>
        <begin position="1"/>
        <end position="20"/>
    </location>
</feature>
<organism evidence="4 5">
    <name type="scientific">Georgenia halophila</name>
    <dbReference type="NCBI Taxonomy" id="620889"/>
    <lineage>
        <taxon>Bacteria</taxon>
        <taxon>Bacillati</taxon>
        <taxon>Actinomycetota</taxon>
        <taxon>Actinomycetes</taxon>
        <taxon>Micrococcales</taxon>
        <taxon>Bogoriellaceae</taxon>
        <taxon>Georgenia</taxon>
    </lineage>
</organism>
<evidence type="ECO:0000313" key="4">
    <source>
        <dbReference type="EMBL" id="GAA4424772.1"/>
    </source>
</evidence>
<name>A0ABP8LAH7_9MICO</name>
<evidence type="ECO:0000256" key="3">
    <source>
        <dbReference type="SAM" id="SignalP"/>
    </source>
</evidence>
<comment type="caution">
    <text evidence="4">The sequence shown here is derived from an EMBL/GenBank/DDBJ whole genome shotgun (WGS) entry which is preliminary data.</text>
</comment>
<proteinExistence type="inferred from homology"/>
<feature type="chain" id="PRO_5046811010" evidence="3">
    <location>
        <begin position="21"/>
        <end position="428"/>
    </location>
</feature>
<dbReference type="PANTHER" id="PTHR43649:SF29">
    <property type="entry name" value="OSMOPROTECTIVE COMPOUNDS-BINDING PROTEIN GGTB"/>
    <property type="match status" value="1"/>
</dbReference>
<dbReference type="RefSeq" id="WP_345216284.1">
    <property type="nucleotide sequence ID" value="NZ_BAABGN010000009.1"/>
</dbReference>
<keyword evidence="5" id="KW-1185">Reference proteome</keyword>
<dbReference type="SUPFAM" id="SSF53850">
    <property type="entry name" value="Periplasmic binding protein-like II"/>
    <property type="match status" value="1"/>
</dbReference>
<dbReference type="Proteomes" id="UP001500622">
    <property type="component" value="Unassembled WGS sequence"/>
</dbReference>
<dbReference type="InterPro" id="IPR050490">
    <property type="entry name" value="Bact_solute-bd_prot1"/>
</dbReference>
<evidence type="ECO:0000256" key="1">
    <source>
        <dbReference type="ARBA" id="ARBA00008520"/>
    </source>
</evidence>
<evidence type="ECO:0000313" key="5">
    <source>
        <dbReference type="Proteomes" id="UP001500622"/>
    </source>
</evidence>
<keyword evidence="2" id="KW-0813">Transport</keyword>
<keyword evidence="3" id="KW-0732">Signal</keyword>
<evidence type="ECO:0000256" key="2">
    <source>
        <dbReference type="ARBA" id="ARBA00022448"/>
    </source>
</evidence>
<dbReference type="Pfam" id="PF01547">
    <property type="entry name" value="SBP_bac_1"/>
    <property type="match status" value="1"/>
</dbReference>
<gene>
    <name evidence="4" type="ORF">GCM10023169_21730</name>
</gene>
<dbReference type="EMBL" id="BAABGN010000009">
    <property type="protein sequence ID" value="GAA4424772.1"/>
    <property type="molecule type" value="Genomic_DNA"/>
</dbReference>
<sequence>MKPRTLAVPLATALMLAVTACTGTNNTDTGSEPSADGEGVTLRYLVEQLEDAAAEDRLRSRLDEFESANPRITVELDTMPFDTMRTVLQTQLRSGDAPDVISWGSGPSFGGALAEAGLLYDLTDAYEEYGWEVYDFARERVTQDGMVYGIPGEMETLGIFYNAEVFDELGIEEPQDLADLEAAAETVRQADLVPLAVSDQEGWQGGHLLSIALSSSIGSEGMQELIDGERSWNSPEVVGALELWERWQQAGYLPPSPTSISYDSGNALFYSGDAAMIPTGSWLADGITQNTDFEVGYIPFPAPDGPGIFSAGLGSGPMITAETEHPDAALKLLDFLASPEHGRWMVENLTVIPPFPADTEGVDISPLFEEVLADAEAFGSGQGDFGLNIDVLTTPAFNEVMFNGMQAILSDQATADEVAQQLQDAAQG</sequence>
<reference evidence="5" key="1">
    <citation type="journal article" date="2019" name="Int. J. Syst. Evol. Microbiol.">
        <title>The Global Catalogue of Microorganisms (GCM) 10K type strain sequencing project: providing services to taxonomists for standard genome sequencing and annotation.</title>
        <authorList>
            <consortium name="The Broad Institute Genomics Platform"/>
            <consortium name="The Broad Institute Genome Sequencing Center for Infectious Disease"/>
            <person name="Wu L."/>
            <person name="Ma J."/>
        </authorList>
    </citation>
    <scope>NUCLEOTIDE SEQUENCE [LARGE SCALE GENOMIC DNA]</scope>
    <source>
        <strain evidence="5">JCM 17810</strain>
    </source>
</reference>
<dbReference type="PANTHER" id="PTHR43649">
    <property type="entry name" value="ARABINOSE-BINDING PROTEIN-RELATED"/>
    <property type="match status" value="1"/>
</dbReference>
<dbReference type="InterPro" id="IPR006059">
    <property type="entry name" value="SBP"/>
</dbReference>
<comment type="similarity">
    <text evidence="1">Belongs to the bacterial solute-binding protein 1 family.</text>
</comment>
<protein>
    <submittedName>
        <fullName evidence="4">Extracellular solute-binding protein</fullName>
    </submittedName>
</protein>